<comment type="caution">
    <text evidence="5">The sequence shown here is derived from an EMBL/GenBank/DDBJ whole genome shotgun (WGS) entry which is preliminary data.</text>
</comment>
<dbReference type="CDD" id="cd02440">
    <property type="entry name" value="AdoMet_MTases"/>
    <property type="match status" value="1"/>
</dbReference>
<dbReference type="RefSeq" id="WP_095276707.1">
    <property type="nucleotide sequence ID" value="NZ_CP047655.1"/>
</dbReference>
<dbReference type="Gene3D" id="3.40.50.150">
    <property type="entry name" value="Vaccinia Virus protein VP39"/>
    <property type="match status" value="1"/>
</dbReference>
<dbReference type="Proteomes" id="UP000215771">
    <property type="component" value="Unassembled WGS sequence"/>
</dbReference>
<dbReference type="PANTHER" id="PTHR44942">
    <property type="entry name" value="METHYLTRANSF_11 DOMAIN-CONTAINING PROTEIN"/>
    <property type="match status" value="1"/>
</dbReference>
<dbReference type="EMBL" id="NQMQ01000010">
    <property type="protein sequence ID" value="PAJ70301.1"/>
    <property type="molecule type" value="Genomic_DNA"/>
</dbReference>
<comment type="similarity">
    <text evidence="1">Belongs to the methyltransferase superfamily.</text>
</comment>
<dbReference type="AlphaFoldDB" id="A0A269PEN3"/>
<accession>A0A269PEN3</accession>
<evidence type="ECO:0000313" key="5">
    <source>
        <dbReference type="EMBL" id="PAJ70301.1"/>
    </source>
</evidence>
<dbReference type="InterPro" id="IPR029063">
    <property type="entry name" value="SAM-dependent_MTases_sf"/>
</dbReference>
<dbReference type="Pfam" id="PF08241">
    <property type="entry name" value="Methyltransf_11"/>
    <property type="match status" value="1"/>
</dbReference>
<sequence>MKPSGKQQPAFRDAQHRSSSASAFNSGAVLYDAIRPSYPPSVPALIADLPQRAGGTRILDVGAGTGKLTELLGTGADSESTRRVLACDPSADMVRVLQDKLPYVPAWRATAEATGLADSAVDAVTCAQTWHWVDTATASAEAARITSPGGKLLLCWNTLAVNHPWVLRLSRIMHSGDVQRAGFYPDVATPWTLKGEVRDTWAQIVTTDECFELMASRSYWLHANEKTRAKMVANLDWYLHDRLGFERGQRIPLPYRADAFVYGKEG</sequence>
<evidence type="ECO:0000256" key="3">
    <source>
        <dbReference type="ARBA" id="ARBA00022679"/>
    </source>
</evidence>
<keyword evidence="2 5" id="KW-0489">Methyltransferase</keyword>
<protein>
    <submittedName>
        <fullName evidence="5">SAM-dependent methyltransferase</fullName>
    </submittedName>
</protein>
<evidence type="ECO:0000259" key="4">
    <source>
        <dbReference type="Pfam" id="PF08241"/>
    </source>
</evidence>
<name>A0A269PEN3_9CORY</name>
<evidence type="ECO:0000256" key="2">
    <source>
        <dbReference type="ARBA" id="ARBA00022603"/>
    </source>
</evidence>
<dbReference type="PANTHER" id="PTHR44942:SF4">
    <property type="entry name" value="METHYLTRANSFERASE TYPE 11 DOMAIN-CONTAINING PROTEIN"/>
    <property type="match status" value="1"/>
</dbReference>
<reference evidence="5 6" key="1">
    <citation type="submission" date="2017-08" db="EMBL/GenBank/DDBJ databases">
        <authorList>
            <person name="de Groot N.N."/>
        </authorList>
    </citation>
    <scope>NUCLEOTIDE SEQUENCE [LARGE SCALE GENOMIC DNA]</scope>
    <source>
        <strain evidence="5 6">NBT06-6</strain>
    </source>
</reference>
<dbReference type="InterPro" id="IPR051052">
    <property type="entry name" value="Diverse_substrate_MTase"/>
</dbReference>
<dbReference type="GO" id="GO:0032259">
    <property type="term" value="P:methylation"/>
    <property type="evidence" value="ECO:0007669"/>
    <property type="project" value="UniProtKB-KW"/>
</dbReference>
<dbReference type="InterPro" id="IPR013216">
    <property type="entry name" value="Methyltransf_11"/>
</dbReference>
<proteinExistence type="inferred from homology"/>
<organism evidence="5 6">
    <name type="scientific">Corynebacterium hadale</name>
    <dbReference type="NCBI Taxonomy" id="2026255"/>
    <lineage>
        <taxon>Bacteria</taxon>
        <taxon>Bacillati</taxon>
        <taxon>Actinomycetota</taxon>
        <taxon>Actinomycetes</taxon>
        <taxon>Mycobacteriales</taxon>
        <taxon>Corynebacteriaceae</taxon>
        <taxon>Corynebacterium</taxon>
    </lineage>
</organism>
<keyword evidence="3 5" id="KW-0808">Transferase</keyword>
<evidence type="ECO:0000313" key="6">
    <source>
        <dbReference type="Proteomes" id="UP000215771"/>
    </source>
</evidence>
<gene>
    <name evidence="5" type="ORF">CIG21_05560</name>
</gene>
<feature type="domain" description="Methyltransferase type 11" evidence="4">
    <location>
        <begin position="59"/>
        <end position="153"/>
    </location>
</feature>
<dbReference type="SUPFAM" id="SSF53335">
    <property type="entry name" value="S-adenosyl-L-methionine-dependent methyltransferases"/>
    <property type="match status" value="1"/>
</dbReference>
<evidence type="ECO:0000256" key="1">
    <source>
        <dbReference type="ARBA" id="ARBA00008361"/>
    </source>
</evidence>
<dbReference type="GO" id="GO:0008757">
    <property type="term" value="F:S-adenosylmethionine-dependent methyltransferase activity"/>
    <property type="evidence" value="ECO:0007669"/>
    <property type="project" value="InterPro"/>
</dbReference>